<keyword evidence="3" id="KW-0131">Cell cycle</keyword>
<dbReference type="PANTHER" id="PTHR19918">
    <property type="entry name" value="CELL DIVISION CYCLE 20 CDC20 FIZZY -RELATED"/>
    <property type="match status" value="1"/>
</dbReference>
<dbReference type="EMBL" id="ML769769">
    <property type="protein sequence ID" value="KAE9387963.1"/>
    <property type="molecule type" value="Genomic_DNA"/>
</dbReference>
<feature type="compositionally biased region" description="Low complexity" evidence="4">
    <location>
        <begin position="159"/>
        <end position="173"/>
    </location>
</feature>
<feature type="compositionally biased region" description="Basic residues" evidence="4">
    <location>
        <begin position="17"/>
        <end position="31"/>
    </location>
</feature>
<feature type="region of interest" description="Disordered" evidence="4">
    <location>
        <begin position="282"/>
        <end position="347"/>
    </location>
</feature>
<keyword evidence="1" id="KW-0853">WD repeat</keyword>
<dbReference type="PANTHER" id="PTHR19918:SF1">
    <property type="entry name" value="FIZZY-RELATED PROTEIN HOMOLOG"/>
    <property type="match status" value="1"/>
</dbReference>
<evidence type="ECO:0000256" key="3">
    <source>
        <dbReference type="ARBA" id="ARBA00023306"/>
    </source>
</evidence>
<evidence type="ECO:0000313" key="5">
    <source>
        <dbReference type="EMBL" id="KAE9387963.1"/>
    </source>
</evidence>
<feature type="region of interest" description="Disordered" evidence="4">
    <location>
        <begin position="147"/>
        <end position="180"/>
    </location>
</feature>
<organism evidence="5 6">
    <name type="scientific">Gymnopus androsaceus JB14</name>
    <dbReference type="NCBI Taxonomy" id="1447944"/>
    <lineage>
        <taxon>Eukaryota</taxon>
        <taxon>Fungi</taxon>
        <taxon>Dikarya</taxon>
        <taxon>Basidiomycota</taxon>
        <taxon>Agaricomycotina</taxon>
        <taxon>Agaricomycetes</taxon>
        <taxon>Agaricomycetidae</taxon>
        <taxon>Agaricales</taxon>
        <taxon>Marasmiineae</taxon>
        <taxon>Omphalotaceae</taxon>
        <taxon>Gymnopus</taxon>
    </lineage>
</organism>
<feature type="region of interest" description="Disordered" evidence="4">
    <location>
        <begin position="1"/>
        <end position="31"/>
    </location>
</feature>
<feature type="compositionally biased region" description="Basic and acidic residues" evidence="4">
    <location>
        <begin position="1"/>
        <end position="16"/>
    </location>
</feature>
<name>A0A6A4GRG9_9AGAR</name>
<keyword evidence="6" id="KW-1185">Reference proteome</keyword>
<gene>
    <name evidence="5" type="ORF">BT96DRAFT_1004620</name>
</gene>
<sequence>MGEVRRAEELKKDKHLQQGRRRNSVSSSYKHRRTRLPLLSNFVLTSDVISDESMMETEAEAQEELQSEAQITSYQQNTLQSNCTVVATSAAVSSPVTFVAGTGNFSEEMEGGEIYHVLLLFVRYWFVIGVHRPSSLTCPPVTSTLAAVPPSTPTRRRLSAYSSPSHSNPSTPSRWLDTPTDEAYSMSPGRAQSRQLLKSLRRQLRSICKTLYLDWLSTNVLGVGLGSCVYLWTAHNAAVSKLCDLADTKDTISSVSWVQVQIQRGLREKFLKMWNSSLQKEEEFKAEEDGNDRVAREELGLDRRDDDDDEDFEGDETGNDGGDVEAPDRDEEKGEQEAEEAEYFGFA</sequence>
<keyword evidence="2" id="KW-0677">Repeat</keyword>
<dbReference type="InterPro" id="IPR015943">
    <property type="entry name" value="WD40/YVTN_repeat-like_dom_sf"/>
</dbReference>
<reference evidence="5" key="1">
    <citation type="journal article" date="2019" name="Environ. Microbiol.">
        <title>Fungal ecological strategies reflected in gene transcription - a case study of two litter decomposers.</title>
        <authorList>
            <person name="Barbi F."/>
            <person name="Kohler A."/>
            <person name="Barry K."/>
            <person name="Baskaran P."/>
            <person name="Daum C."/>
            <person name="Fauchery L."/>
            <person name="Ihrmark K."/>
            <person name="Kuo A."/>
            <person name="LaButti K."/>
            <person name="Lipzen A."/>
            <person name="Morin E."/>
            <person name="Grigoriev I.V."/>
            <person name="Henrissat B."/>
            <person name="Lindahl B."/>
            <person name="Martin F."/>
        </authorList>
    </citation>
    <scope>NUCLEOTIDE SEQUENCE</scope>
    <source>
        <strain evidence="5">JB14</strain>
    </source>
</reference>
<dbReference type="AlphaFoldDB" id="A0A6A4GRG9"/>
<dbReference type="Gene3D" id="2.130.10.10">
    <property type="entry name" value="YVTN repeat-like/Quinoprotein amine dehydrogenase"/>
    <property type="match status" value="1"/>
</dbReference>
<proteinExistence type="predicted"/>
<accession>A0A6A4GRG9</accession>
<dbReference type="OrthoDB" id="330772at2759"/>
<dbReference type="InterPro" id="IPR033010">
    <property type="entry name" value="Cdc20/Fizzy"/>
</dbReference>
<dbReference type="Proteomes" id="UP000799118">
    <property type="component" value="Unassembled WGS sequence"/>
</dbReference>
<evidence type="ECO:0000256" key="1">
    <source>
        <dbReference type="ARBA" id="ARBA00022574"/>
    </source>
</evidence>
<dbReference type="GO" id="GO:1905786">
    <property type="term" value="P:positive regulation of anaphase-promoting complex-dependent catabolic process"/>
    <property type="evidence" value="ECO:0007669"/>
    <property type="project" value="TreeGrafter"/>
</dbReference>
<dbReference type="GO" id="GO:0005680">
    <property type="term" value="C:anaphase-promoting complex"/>
    <property type="evidence" value="ECO:0007669"/>
    <property type="project" value="TreeGrafter"/>
</dbReference>
<feature type="compositionally biased region" description="Basic and acidic residues" evidence="4">
    <location>
        <begin position="326"/>
        <end position="336"/>
    </location>
</feature>
<protein>
    <submittedName>
        <fullName evidence="5">Uncharacterized protein</fullName>
    </submittedName>
</protein>
<feature type="compositionally biased region" description="Acidic residues" evidence="4">
    <location>
        <begin position="337"/>
        <end position="347"/>
    </location>
</feature>
<dbReference type="GO" id="GO:1990757">
    <property type="term" value="F:ubiquitin ligase activator activity"/>
    <property type="evidence" value="ECO:0007669"/>
    <property type="project" value="TreeGrafter"/>
</dbReference>
<evidence type="ECO:0000313" key="6">
    <source>
        <dbReference type="Proteomes" id="UP000799118"/>
    </source>
</evidence>
<evidence type="ECO:0000256" key="2">
    <source>
        <dbReference type="ARBA" id="ARBA00022737"/>
    </source>
</evidence>
<dbReference type="GO" id="GO:0010997">
    <property type="term" value="F:anaphase-promoting complex binding"/>
    <property type="evidence" value="ECO:0007669"/>
    <property type="project" value="InterPro"/>
</dbReference>
<feature type="compositionally biased region" description="Basic and acidic residues" evidence="4">
    <location>
        <begin position="282"/>
        <end position="304"/>
    </location>
</feature>
<evidence type="ECO:0000256" key="4">
    <source>
        <dbReference type="SAM" id="MobiDB-lite"/>
    </source>
</evidence>
<feature type="compositionally biased region" description="Acidic residues" evidence="4">
    <location>
        <begin position="305"/>
        <end position="325"/>
    </location>
</feature>
<dbReference type="GO" id="GO:0031145">
    <property type="term" value="P:anaphase-promoting complex-dependent catabolic process"/>
    <property type="evidence" value="ECO:0007669"/>
    <property type="project" value="TreeGrafter"/>
</dbReference>